<protein>
    <recommendedName>
        <fullName evidence="1">4Fe-4S ferredoxin-type domain-containing protein</fullName>
    </recommendedName>
</protein>
<dbReference type="PROSITE" id="PS51379">
    <property type="entry name" value="4FE4S_FER_2"/>
    <property type="match status" value="1"/>
</dbReference>
<evidence type="ECO:0000313" key="3">
    <source>
        <dbReference type="Proteomes" id="UP001365405"/>
    </source>
</evidence>
<evidence type="ECO:0000313" key="2">
    <source>
        <dbReference type="EMBL" id="MEK8050531.1"/>
    </source>
</evidence>
<dbReference type="InterPro" id="IPR017896">
    <property type="entry name" value="4Fe4S_Fe-S-bd"/>
</dbReference>
<dbReference type="EMBL" id="JBBUTH010000004">
    <property type="protein sequence ID" value="MEK8050531.1"/>
    <property type="molecule type" value="Genomic_DNA"/>
</dbReference>
<accession>A0ABU9CF80</accession>
<comment type="caution">
    <text evidence="2">The sequence shown here is derived from an EMBL/GenBank/DDBJ whole genome shotgun (WGS) entry which is preliminary data.</text>
</comment>
<name>A0ABU9CF80_9BURK</name>
<proteinExistence type="predicted"/>
<reference evidence="2 3" key="1">
    <citation type="submission" date="2024-04" db="EMBL/GenBank/DDBJ databases">
        <title>Novel species of the genus Ideonella isolated from streams.</title>
        <authorList>
            <person name="Lu H."/>
        </authorList>
    </citation>
    <scope>NUCLEOTIDE SEQUENCE [LARGE SCALE GENOMIC DNA]</scope>
    <source>
        <strain evidence="2 3">DXS22W</strain>
    </source>
</reference>
<gene>
    <name evidence="2" type="ORF">AACH10_09800</name>
</gene>
<organism evidence="2 3">
    <name type="scientific">Pseudaquabacterium inlustre</name>
    <dbReference type="NCBI Taxonomy" id="2984192"/>
    <lineage>
        <taxon>Bacteria</taxon>
        <taxon>Pseudomonadati</taxon>
        <taxon>Pseudomonadota</taxon>
        <taxon>Betaproteobacteria</taxon>
        <taxon>Burkholderiales</taxon>
        <taxon>Sphaerotilaceae</taxon>
        <taxon>Pseudaquabacterium</taxon>
    </lineage>
</organism>
<sequence length="123" mass="13226">MTPRRGEHPVILLHADAPPKPAVGAACNGCGVCCAWQPCPLGVLVSRRRHGACTALLWHDEARQYRCALVWGARRRWPGLPRAAEALLKRLARRWIAAGIGCDCEAEVQRPAASPTDGPTACG</sequence>
<evidence type="ECO:0000259" key="1">
    <source>
        <dbReference type="PROSITE" id="PS51379"/>
    </source>
</evidence>
<keyword evidence="3" id="KW-1185">Reference proteome</keyword>
<dbReference type="Proteomes" id="UP001365405">
    <property type="component" value="Unassembled WGS sequence"/>
</dbReference>
<feature type="domain" description="4Fe-4S ferredoxin-type" evidence="1">
    <location>
        <begin position="19"/>
        <end position="49"/>
    </location>
</feature>
<dbReference type="RefSeq" id="WP_341410205.1">
    <property type="nucleotide sequence ID" value="NZ_JBBUTH010000004.1"/>
</dbReference>